<dbReference type="AlphaFoldDB" id="A0A2T4MWF8"/>
<accession>A0A2T4MWF8</accession>
<sequence>MFFMSLFLGMAVIISQKRMNLLKSMMISSAIFFVLSSSVIYFVTMKSDFFFGRELSGMDTVRAALVEMVLYPILVAAVVRAKGFRPPHLMMLVWMGIPSSAFIAISWMEMGADASVQMARFVMAVSKELGGSLSESIKLPMKEYFTLSSQQTRLVFFILPVVYVLYFMHGLSYMAASVNMPKKITEAEK</sequence>
<comment type="caution">
    <text evidence="2">The sequence shown here is derived from an EMBL/GenBank/DDBJ whole genome shotgun (WGS) entry which is preliminary data.</text>
</comment>
<feature type="transmembrane region" description="Helical" evidence="1">
    <location>
        <begin position="88"/>
        <end position="108"/>
    </location>
</feature>
<feature type="transmembrane region" description="Helical" evidence="1">
    <location>
        <begin position="63"/>
        <end position="81"/>
    </location>
</feature>
<organism evidence="2 3">
    <name type="scientific">Aeromonas veronii</name>
    <dbReference type="NCBI Taxonomy" id="654"/>
    <lineage>
        <taxon>Bacteria</taxon>
        <taxon>Pseudomonadati</taxon>
        <taxon>Pseudomonadota</taxon>
        <taxon>Gammaproteobacteria</taxon>
        <taxon>Aeromonadales</taxon>
        <taxon>Aeromonadaceae</taxon>
        <taxon>Aeromonas</taxon>
    </lineage>
</organism>
<keyword evidence="1" id="KW-1133">Transmembrane helix</keyword>
<protein>
    <submittedName>
        <fullName evidence="2">Uncharacterized protein</fullName>
    </submittedName>
</protein>
<reference evidence="2 3" key="1">
    <citation type="submission" date="2018-03" db="EMBL/GenBank/DDBJ databases">
        <title>Aeromonas veronii whole genome sequencing and analysis.</title>
        <authorList>
            <person name="Xie H."/>
            <person name="Liu T."/>
            <person name="Wang K."/>
        </authorList>
    </citation>
    <scope>NUCLEOTIDE SEQUENCE [LARGE SCALE GENOMIC DNA]</scope>
    <source>
        <strain evidence="2 3">XH.VA.1</strain>
    </source>
</reference>
<gene>
    <name evidence="2" type="ORF">DAA48_21050</name>
</gene>
<dbReference type="EMBL" id="PZKL01000045">
    <property type="protein sequence ID" value="PTH78931.1"/>
    <property type="molecule type" value="Genomic_DNA"/>
</dbReference>
<keyword evidence="1" id="KW-0812">Transmembrane</keyword>
<evidence type="ECO:0000313" key="3">
    <source>
        <dbReference type="Proteomes" id="UP000241986"/>
    </source>
</evidence>
<feature type="transmembrane region" description="Helical" evidence="1">
    <location>
        <begin position="154"/>
        <end position="176"/>
    </location>
</feature>
<feature type="transmembrane region" description="Helical" evidence="1">
    <location>
        <begin position="21"/>
        <end position="43"/>
    </location>
</feature>
<name>A0A2T4MWF8_AERVE</name>
<proteinExistence type="predicted"/>
<evidence type="ECO:0000256" key="1">
    <source>
        <dbReference type="SAM" id="Phobius"/>
    </source>
</evidence>
<dbReference type="Proteomes" id="UP000241986">
    <property type="component" value="Unassembled WGS sequence"/>
</dbReference>
<dbReference type="RefSeq" id="WP_107684556.1">
    <property type="nucleotide sequence ID" value="NZ_PZKL01000045.1"/>
</dbReference>
<keyword evidence="1" id="KW-0472">Membrane</keyword>
<evidence type="ECO:0000313" key="2">
    <source>
        <dbReference type="EMBL" id="PTH78931.1"/>
    </source>
</evidence>